<dbReference type="STRING" id="1213859.L2GGA2"/>
<reference evidence="3" key="1">
    <citation type="submission" date="2012-08" db="EMBL/GenBank/DDBJ databases">
        <title>Genome analysis of Colletotrichum orbiculare and Colletotrichum fructicola.</title>
        <authorList>
            <person name="Gan P.H.P."/>
            <person name="Ikeda K."/>
            <person name="Irieda H."/>
            <person name="Narusaka M."/>
            <person name="O'Connell R.J."/>
            <person name="Narusaka Y."/>
            <person name="Takano Y."/>
            <person name="Kubo Y."/>
            <person name="Shirasu K."/>
        </authorList>
    </citation>
    <scope>NUCLEOTIDE SEQUENCE</scope>
    <source>
        <strain evidence="3">Nara gc5</strain>
    </source>
</reference>
<dbReference type="InterPro" id="IPR021514">
    <property type="entry name" value="DUF3176"/>
</dbReference>
<dbReference type="PANTHER" id="PTHR35394">
    <property type="entry name" value="DUF3176 DOMAIN-CONTAINING PROTEIN"/>
    <property type="match status" value="1"/>
</dbReference>
<feature type="region of interest" description="Disordered" evidence="1">
    <location>
        <begin position="1"/>
        <end position="93"/>
    </location>
</feature>
<feature type="compositionally biased region" description="Basic and acidic residues" evidence="1">
    <location>
        <begin position="77"/>
        <end position="93"/>
    </location>
</feature>
<feature type="transmembrane region" description="Helical" evidence="2">
    <location>
        <begin position="102"/>
        <end position="126"/>
    </location>
</feature>
<dbReference type="Pfam" id="PF11374">
    <property type="entry name" value="DUF3176"/>
    <property type="match status" value="1"/>
</dbReference>
<feature type="transmembrane region" description="Helical" evidence="2">
    <location>
        <begin position="570"/>
        <end position="593"/>
    </location>
</feature>
<dbReference type="HOGENOM" id="CLU_015092_1_1_1"/>
<sequence>MLDPLSNHRVPLSAAPGQTTETHRQETVTVNEDVRANVTEGENDTRSTSRTDAGYSTVPTSDTGSLTSGEETAIDSPRTEECQRKPPEPPEPTEKLDILRSWLLEFLALFVSIFSYAGIIAILGAYNGQPQPEFARDVNINTIIAILSTTLRAATAFIATEAIIGALLMMTSYVIDPFSQQLAKTYPCNIAYEDTASIAVARRVHGYTHIDRPPMWAAAMSGLIYGVAENIQSQLFQCPSGNCTFAMRAGISHTSVGMCSTCTDVTSDLMEVYLHDEYNGTMYHFPQNPNLNLTWPPPEFESPYFHMRGYSEQENGGLHYGKSGDLRTTTSIISFSAASCAKQIGGGYVHNKTTCRMMNPDGLERYVSWKENIGIVAVNCSLSPCLRRYSGEISHGSLKEKLVSQEPMDYGEIDETVEGFTYHPWFIKLLEPCEVGGKWYDSSNITEVPKDGTWISWKNRDNSTHEGPRDCVIGMRSTLSDLIVSFQQVAIYGDLHFYDRIADPMSRVWLPAVDKLGNATLEAISVAFDGMATGYTDFMRNNWEEEHSDRYNVVGTAYKSAVCIRADWPWLVYPGVLLVSTIVLLVSASIYSMREGGKRPVWKSTILPFLFYNLKMSRDEDQDQPDKNGMDMPLLQLKELETLADKIVARFSADAAAPGFIVENDGTRSSGASTGQQVGLLRRIFKPRSG</sequence>
<feature type="compositionally biased region" description="Polar residues" evidence="1">
    <location>
        <begin position="57"/>
        <end position="70"/>
    </location>
</feature>
<keyword evidence="2" id="KW-1133">Transmembrane helix</keyword>
<accession>L2GGA2</accession>
<name>L2GGA2_COLFN</name>
<evidence type="ECO:0000256" key="2">
    <source>
        <dbReference type="SAM" id="Phobius"/>
    </source>
</evidence>
<dbReference type="PANTHER" id="PTHR35394:SF5">
    <property type="entry name" value="DUF3176 DOMAIN-CONTAINING PROTEIN"/>
    <property type="match status" value="1"/>
</dbReference>
<proteinExistence type="predicted"/>
<keyword evidence="2" id="KW-0472">Membrane</keyword>
<evidence type="ECO:0000313" key="3">
    <source>
        <dbReference type="EMBL" id="ELA37296.1"/>
    </source>
</evidence>
<dbReference type="EMBL" id="KB020481">
    <property type="protein sequence ID" value="ELA37296.1"/>
    <property type="molecule type" value="Genomic_DNA"/>
</dbReference>
<keyword evidence="2" id="KW-0812">Transmembrane</keyword>
<organism evidence="3">
    <name type="scientific">Colletotrichum fructicola (strain Nara gc5)</name>
    <name type="common">Anthracnose fungus</name>
    <name type="synonym">Colletotrichum gloeosporioides (strain Nara gc5)</name>
    <dbReference type="NCBI Taxonomy" id="1213859"/>
    <lineage>
        <taxon>Eukaryota</taxon>
        <taxon>Fungi</taxon>
        <taxon>Dikarya</taxon>
        <taxon>Ascomycota</taxon>
        <taxon>Pezizomycotina</taxon>
        <taxon>Sordariomycetes</taxon>
        <taxon>Hypocreomycetidae</taxon>
        <taxon>Glomerellales</taxon>
        <taxon>Glomerellaceae</taxon>
        <taxon>Colletotrichum</taxon>
        <taxon>Colletotrichum gloeosporioides species complex</taxon>
    </lineage>
</organism>
<dbReference type="AlphaFoldDB" id="L2GGA2"/>
<evidence type="ECO:0000256" key="1">
    <source>
        <dbReference type="SAM" id="MobiDB-lite"/>
    </source>
</evidence>
<gene>
    <name evidence="3" type="ORF">CGGC5_271</name>
</gene>
<protein>
    <submittedName>
        <fullName evidence="3">Uncharacterized protein</fullName>
    </submittedName>
</protein>